<keyword evidence="1" id="KW-0472">Membrane</keyword>
<dbReference type="KEGG" id="git:C6V83_07320"/>
<dbReference type="PANTHER" id="PTHR37826:SF3">
    <property type="entry name" value="J DOMAIN-CONTAINING PROTEIN"/>
    <property type="match status" value="1"/>
</dbReference>
<dbReference type="PANTHER" id="PTHR37826">
    <property type="entry name" value="FLOTILLIN BAND_7_5 DOMAIN PROTEIN"/>
    <property type="match status" value="1"/>
</dbReference>
<sequence>MVQTHPCLQCGANLAYDPASGALLCRSCGYQRPVEVDAGRPVPSHSLLAMRSDPQMRGLLGAVSMDSAVYEIVCQNCGGTTTFTGTLTATKCPFCATPIQRTDIHDAPDRLKVDGVLPFAVSDKLAHEHVDKWINSRWFAPTEFKKYREVGALSSVYMSYFAYTTEAYSEYTGQRGRRYTVTVGSGDNQRTETRVDWTPVRGRVRNSFRDVPTLANKNLDGRRVEALKPWPIHDIKPFSTEFLAGHLSNTYDRGPEDTFELARQEEIDPTIRETVRRDIGGDEQRIHRVDSRFDPLDFRYLLIPLWLLTVVYAGKPFQVYINGVTGEVQGQRPYSWVKIVSAVVGVIAVIAAVWLIVRVVGG</sequence>
<proteinExistence type="predicted"/>
<gene>
    <name evidence="2" type="ORF">C6V83_07320</name>
</gene>
<feature type="transmembrane region" description="Helical" evidence="1">
    <location>
        <begin position="334"/>
        <end position="357"/>
    </location>
</feature>
<protein>
    <recommendedName>
        <fullName evidence="4">Primosomal protein N' (Replication factor Y)-superfamily II helicase</fullName>
    </recommendedName>
</protein>
<organism evidence="2 3">
    <name type="scientific">Gordonia iterans</name>
    <dbReference type="NCBI Taxonomy" id="1004901"/>
    <lineage>
        <taxon>Bacteria</taxon>
        <taxon>Bacillati</taxon>
        <taxon>Actinomycetota</taxon>
        <taxon>Actinomycetes</taxon>
        <taxon>Mycobacteriales</taxon>
        <taxon>Gordoniaceae</taxon>
        <taxon>Gordonia</taxon>
    </lineage>
</organism>
<keyword evidence="1" id="KW-1133">Transmembrane helix</keyword>
<feature type="transmembrane region" description="Helical" evidence="1">
    <location>
        <begin position="298"/>
        <end position="314"/>
    </location>
</feature>
<dbReference type="OrthoDB" id="3182597at2"/>
<evidence type="ECO:0000313" key="2">
    <source>
        <dbReference type="EMBL" id="AVM00113.1"/>
    </source>
</evidence>
<keyword evidence="3" id="KW-1185">Reference proteome</keyword>
<evidence type="ECO:0008006" key="4">
    <source>
        <dbReference type="Google" id="ProtNLM"/>
    </source>
</evidence>
<evidence type="ECO:0000313" key="3">
    <source>
        <dbReference type="Proteomes" id="UP000239814"/>
    </source>
</evidence>
<name>A0A2S0KEL5_9ACTN</name>
<dbReference type="EMBL" id="CP027433">
    <property type="protein sequence ID" value="AVM00113.1"/>
    <property type="molecule type" value="Genomic_DNA"/>
</dbReference>
<dbReference type="AlphaFoldDB" id="A0A2S0KEL5"/>
<dbReference type="Proteomes" id="UP000239814">
    <property type="component" value="Chromosome"/>
</dbReference>
<reference evidence="2 3" key="1">
    <citation type="submission" date="2018-03" db="EMBL/GenBank/DDBJ databases">
        <title>Characteristics and genome of n-alkane degrading marine bacteria Gordonia iterans isolated from crude oil contaminated in Tae-an, South Korea.</title>
        <authorList>
            <person name="Lee S.-S."/>
            <person name="Kim H."/>
        </authorList>
    </citation>
    <scope>NUCLEOTIDE SEQUENCE [LARGE SCALE GENOMIC DNA]</scope>
    <source>
        <strain evidence="2 3">Co17</strain>
    </source>
</reference>
<evidence type="ECO:0000256" key="1">
    <source>
        <dbReference type="SAM" id="Phobius"/>
    </source>
</evidence>
<keyword evidence="1" id="KW-0812">Transmembrane</keyword>
<dbReference type="RefSeq" id="WP_105941844.1">
    <property type="nucleotide sequence ID" value="NZ_CP027433.1"/>
</dbReference>
<accession>A0A2S0KEL5</accession>